<dbReference type="Pfam" id="PF13457">
    <property type="entry name" value="GW"/>
    <property type="match status" value="2"/>
</dbReference>
<dbReference type="InterPro" id="IPR025987">
    <property type="entry name" value="GW_dom"/>
</dbReference>
<dbReference type="Pfam" id="PF06458">
    <property type="entry name" value="MucBP"/>
    <property type="match status" value="1"/>
</dbReference>
<evidence type="ECO:0000259" key="3">
    <source>
        <dbReference type="Pfam" id="PF13457"/>
    </source>
</evidence>
<evidence type="ECO:0000259" key="2">
    <source>
        <dbReference type="Pfam" id="PF06458"/>
    </source>
</evidence>
<evidence type="ECO:0008006" key="6">
    <source>
        <dbReference type="Google" id="ProtNLM"/>
    </source>
</evidence>
<evidence type="ECO:0000256" key="1">
    <source>
        <dbReference type="ARBA" id="ARBA00022737"/>
    </source>
</evidence>
<dbReference type="InterPro" id="IPR009459">
    <property type="entry name" value="MucBP_dom"/>
</dbReference>
<dbReference type="Gene3D" id="3.10.20.320">
    <property type="entry name" value="Putative peptidoglycan bound protein (lpxtg motif)"/>
    <property type="match status" value="1"/>
</dbReference>
<accession>A0ABN4DK44</accession>
<organism evidence="4 5">
    <name type="scientific">Weissella tructae</name>
    <dbReference type="NCBI Taxonomy" id="887702"/>
    <lineage>
        <taxon>Bacteria</taxon>
        <taxon>Bacillati</taxon>
        <taxon>Bacillota</taxon>
        <taxon>Bacilli</taxon>
        <taxon>Lactobacillales</taxon>
        <taxon>Lactobacillaceae</taxon>
        <taxon>Weissella</taxon>
    </lineage>
</organism>
<feature type="domain" description="MucBP" evidence="2">
    <location>
        <begin position="23"/>
        <end position="73"/>
    </location>
</feature>
<dbReference type="Proteomes" id="UP000028491">
    <property type="component" value="Chromosome"/>
</dbReference>
<feature type="domain" description="GW" evidence="3">
    <location>
        <begin position="174"/>
        <end position="237"/>
    </location>
</feature>
<dbReference type="RefSeq" id="WP_009765093.1">
    <property type="nucleotide sequence ID" value="NZ_CP007588.1"/>
</dbReference>
<feature type="domain" description="GW" evidence="3">
    <location>
        <begin position="106"/>
        <end position="134"/>
    </location>
</feature>
<proteinExistence type="predicted"/>
<gene>
    <name evidence="4" type="ORF">WS08_1149</name>
</gene>
<name>A0ABN4DK44_9LACO</name>
<evidence type="ECO:0000313" key="5">
    <source>
        <dbReference type="Proteomes" id="UP000028491"/>
    </source>
</evidence>
<sequence length="240" mass="27524">MVDVRLQGTPIWVYAKDVNTKLSIAPHRIVEGAVGDAFAIEPLELEGYQFVKGDGTPTGIFSMEDRVVTFYYRRNSYMETETLEDRYLTFLDEVPTYTDLTQETLATPIWQGTVVKVVERVATRDGHFWYQIADTRWVPFNFETMRLGHKPQSTTAPDMTQRPTTQLELLDRVHVKQQATIDYVPTKDVTVYDAPYGRESGRAVHGLRVTTDEIAHDSGGIEWYHIVDLGWVSKIYLKLD</sequence>
<reference evidence="4 5" key="1">
    <citation type="journal article" date="2014" name="Genome Announc.">
        <title>Whole-Genome Sequence of Weissella ceti Strain WS08, Isolated from Diseased Rainbow Trout in Brazil.</title>
        <authorList>
            <person name="Figueiredo H.C."/>
            <person name="Leal G."/>
            <person name="Pereira F.L."/>
            <person name="Soares S.C."/>
            <person name="Dorella F.A."/>
            <person name="Carvalho A.F."/>
            <person name="Pereira U.P."/>
            <person name="Azevedo V.A."/>
        </authorList>
    </citation>
    <scope>NUCLEOTIDE SEQUENCE [LARGE SCALE GENOMIC DNA]</scope>
    <source>
        <strain evidence="4 5">WS08</strain>
    </source>
</reference>
<keyword evidence="5" id="KW-1185">Reference proteome</keyword>
<keyword evidence="1" id="KW-0677">Repeat</keyword>
<evidence type="ECO:0000313" key="4">
    <source>
        <dbReference type="EMBL" id="AIG66087.1"/>
    </source>
</evidence>
<reference evidence="5" key="2">
    <citation type="submission" date="2014-04" db="EMBL/GenBank/DDBJ databases">
        <title>Complete genome of Weissella ceti strain WS08 isolated from diseased rainbow trout in Brazil.</title>
        <authorList>
            <person name="Figueiredo H.C.P."/>
            <person name="Leal C.A.G."/>
            <person name="Pereira F.L."/>
            <person name="Soares S.C."/>
            <person name="Dorella F.A."/>
            <person name="Carvalho A.F."/>
            <person name="Pereira U.P."/>
            <person name="Azevedo V.A.C."/>
        </authorList>
    </citation>
    <scope>NUCLEOTIDE SEQUENCE [LARGE SCALE GENOMIC DNA]</scope>
    <source>
        <strain evidence="5">WS08</strain>
    </source>
</reference>
<protein>
    <recommendedName>
        <fullName evidence="6">MucBP domain-containing protein</fullName>
    </recommendedName>
</protein>
<dbReference type="EMBL" id="CP007588">
    <property type="protein sequence ID" value="AIG66087.1"/>
    <property type="molecule type" value="Genomic_DNA"/>
</dbReference>